<dbReference type="Gene3D" id="2.40.30.10">
    <property type="entry name" value="Translation factors"/>
    <property type="match status" value="1"/>
</dbReference>
<protein>
    <submittedName>
        <fullName evidence="1">Uncharacterized protein</fullName>
    </submittedName>
</protein>
<dbReference type="PANTHER" id="PTHR11017:SF479">
    <property type="entry name" value="DISEASE RESISTANCE PROTEIN (TIR-NBS-LRR CLASS) FAMILY"/>
    <property type="match status" value="1"/>
</dbReference>
<reference evidence="1 2" key="1">
    <citation type="journal article" date="2024" name="G3 (Bethesda)">
        <title>Genome assembly of Hibiscus sabdariffa L. provides insights into metabolisms of medicinal natural products.</title>
        <authorList>
            <person name="Kim T."/>
        </authorList>
    </citation>
    <scope>NUCLEOTIDE SEQUENCE [LARGE SCALE GENOMIC DNA]</scope>
    <source>
        <strain evidence="1">TK-2024</strain>
        <tissue evidence="1">Old leaves</tissue>
    </source>
</reference>
<keyword evidence="2" id="KW-1185">Reference proteome</keyword>
<evidence type="ECO:0000313" key="1">
    <source>
        <dbReference type="EMBL" id="KAK8515122.1"/>
    </source>
</evidence>
<sequence length="741" mass="84267">MHDMFEEIAKEIVCKESKHIGERSRLWKPEDVRKVLENNIGTNLIQGIKLDISQIDTIQLHPSVFENMFHLKYIKFYVSLFRYGWSKKLHAQVDIVSLPSELKFLWWTHCPFKSLSPSFNPKNLVVLKLSFGDVEQLWNEDDYQDLPNLKIFDVSDSRKLKKIPILSGATNLKIFLCRGCESLVELPCLSNLTYIEKINLEECRNLKKFPELPNNITDLDISTTGIEEVPDSIEHLVNLKRLCFKNCRIVKIPKLPRSVEDVYLSRSQVEEVSLPPLSKLRVFVMGDCKSLKSVSGLPPNLMRLDASGCSSLEKVSFDRQNLHSFDLEEGEEECSMKFSNCFRLNEESIDNIEANAMLKIQSLAEGWIHRKFSQVFSCCFPGNKMSANRFEYWSMNCCLSFRISPSGSGTSVRRFLVFAICLVVNITHLYAVNVIKLICEYQLAPASGNDGGGRFEKFKTEFYLYQNYKGDHVLILWGKDMVREDKNYEEASFAFQIKYGGGVNVIVEKYGVKVFYVDAESDAITDAMRCDTSNQNSFYKIEILSLLIMASSRFIVDTGFRNGEGTVKAYVSVNLALGDRQLAAQFQEIPLDLRNRIGCPRRKLDTDRRFQDTNKRVPLRAEFYIKFIGVYSHQCTIAAGGVEHAVAGSSIYVHDHSGTETRCNFSIPHPMNKIRVKDIQGAERMQHKEIKAARGIKISAQVTGTQQYIMQGLEHAIAGTSICVVGGDYDVEDLGAVMTHE</sequence>
<gene>
    <name evidence="1" type="ORF">V6N12_001282</name>
</gene>
<dbReference type="EMBL" id="JBBPBM010000065">
    <property type="protein sequence ID" value="KAK8515122.1"/>
    <property type="molecule type" value="Genomic_DNA"/>
</dbReference>
<dbReference type="PANTHER" id="PTHR11017">
    <property type="entry name" value="LEUCINE-RICH REPEAT-CONTAINING PROTEIN"/>
    <property type="match status" value="1"/>
</dbReference>
<dbReference type="SUPFAM" id="SSF52058">
    <property type="entry name" value="L domain-like"/>
    <property type="match status" value="1"/>
</dbReference>
<organism evidence="1 2">
    <name type="scientific">Hibiscus sabdariffa</name>
    <name type="common">roselle</name>
    <dbReference type="NCBI Taxonomy" id="183260"/>
    <lineage>
        <taxon>Eukaryota</taxon>
        <taxon>Viridiplantae</taxon>
        <taxon>Streptophyta</taxon>
        <taxon>Embryophyta</taxon>
        <taxon>Tracheophyta</taxon>
        <taxon>Spermatophyta</taxon>
        <taxon>Magnoliopsida</taxon>
        <taxon>eudicotyledons</taxon>
        <taxon>Gunneridae</taxon>
        <taxon>Pentapetalae</taxon>
        <taxon>rosids</taxon>
        <taxon>malvids</taxon>
        <taxon>Malvales</taxon>
        <taxon>Malvaceae</taxon>
        <taxon>Malvoideae</taxon>
        <taxon>Hibiscus</taxon>
    </lineage>
</organism>
<dbReference type="InterPro" id="IPR032675">
    <property type="entry name" value="LRR_dom_sf"/>
</dbReference>
<comment type="caution">
    <text evidence="1">The sequence shown here is derived from an EMBL/GenBank/DDBJ whole genome shotgun (WGS) entry which is preliminary data.</text>
</comment>
<proteinExistence type="predicted"/>
<name>A0ABR2C6S2_9ROSI</name>
<dbReference type="Proteomes" id="UP001472677">
    <property type="component" value="Unassembled WGS sequence"/>
</dbReference>
<accession>A0ABR2C6S2</accession>
<evidence type="ECO:0000313" key="2">
    <source>
        <dbReference type="Proteomes" id="UP001472677"/>
    </source>
</evidence>
<dbReference type="Gene3D" id="3.80.10.10">
    <property type="entry name" value="Ribonuclease Inhibitor"/>
    <property type="match status" value="2"/>
</dbReference>
<dbReference type="InterPro" id="IPR044974">
    <property type="entry name" value="Disease_R_plants"/>
</dbReference>